<evidence type="ECO:0000313" key="1">
    <source>
        <dbReference type="EMBL" id="KAK3721086.1"/>
    </source>
</evidence>
<evidence type="ECO:0000313" key="2">
    <source>
        <dbReference type="Proteomes" id="UP001281147"/>
    </source>
</evidence>
<comment type="caution">
    <text evidence="1">The sequence shown here is derived from an EMBL/GenBank/DDBJ whole genome shotgun (WGS) entry which is preliminary data.</text>
</comment>
<accession>A0ACC3NQS5</accession>
<organism evidence="1 2">
    <name type="scientific">Vermiconidia calcicola</name>
    <dbReference type="NCBI Taxonomy" id="1690605"/>
    <lineage>
        <taxon>Eukaryota</taxon>
        <taxon>Fungi</taxon>
        <taxon>Dikarya</taxon>
        <taxon>Ascomycota</taxon>
        <taxon>Pezizomycotina</taxon>
        <taxon>Dothideomycetes</taxon>
        <taxon>Dothideomycetidae</taxon>
        <taxon>Mycosphaerellales</taxon>
        <taxon>Extremaceae</taxon>
        <taxon>Vermiconidia</taxon>
    </lineage>
</organism>
<protein>
    <submittedName>
        <fullName evidence="1">Uncharacterized protein</fullName>
    </submittedName>
</protein>
<keyword evidence="2" id="KW-1185">Reference proteome</keyword>
<name>A0ACC3NQS5_9PEZI</name>
<sequence>MHSAFAGAARTRAMQMNFHSQSFLQGKMRNSIKITNLAPSQGVIPDFSRVLICPSGFKESLGPDAVCNCIEAGVLRAMPNARITKLPMVDGGQGFAEGLVAATKGQLVNVKVTGPVRLPVDSHFGFLGTALGYAQKTAVMEMAAAAGLHLVPRDLRQPLRTTTYGVGELIKSALDAGAEHVLFGCGDSGTCDGGVGMAQALGAKFYATDGTEIPLASGGIPLETLASADLSGLDPRLSTVKIDVACNWHNLLCGPRGVARVFGPQKGASPADVEKLEHAMNNVAAVVKANTGIDASTANGSGASGGLGAGLQLIGATLHSRFDIITKFLKLDEFIANCDIAFTAEGGIDNQTPYGKIPSEVARRAKRFDVPVVALAGTIGDGANVNYGAGIKAYASICQRPTSLEDAIAGAERLLIDAAEGMMRTIMVGYTMSRSPSPGRSPNGEGSRKPASPPGFQMRRTSTAIY</sequence>
<dbReference type="EMBL" id="JAUTXU010000019">
    <property type="protein sequence ID" value="KAK3721086.1"/>
    <property type="molecule type" value="Genomic_DNA"/>
</dbReference>
<dbReference type="Proteomes" id="UP001281147">
    <property type="component" value="Unassembled WGS sequence"/>
</dbReference>
<proteinExistence type="predicted"/>
<gene>
    <name evidence="1" type="ORF">LTR37_003376</name>
</gene>
<reference evidence="1" key="1">
    <citation type="submission" date="2023-07" db="EMBL/GenBank/DDBJ databases">
        <title>Black Yeasts Isolated from many extreme environments.</title>
        <authorList>
            <person name="Coleine C."/>
            <person name="Stajich J.E."/>
            <person name="Selbmann L."/>
        </authorList>
    </citation>
    <scope>NUCLEOTIDE SEQUENCE</scope>
    <source>
        <strain evidence="1">CCFEE 5714</strain>
    </source>
</reference>